<evidence type="ECO:0000313" key="1">
    <source>
        <dbReference type="EMBL" id="AKJ02444.1"/>
    </source>
</evidence>
<dbReference type="KEGG" id="age:AA314_04070"/>
<organism evidence="1 2">
    <name type="scientific">Archangium gephyra</name>
    <dbReference type="NCBI Taxonomy" id="48"/>
    <lineage>
        <taxon>Bacteria</taxon>
        <taxon>Pseudomonadati</taxon>
        <taxon>Myxococcota</taxon>
        <taxon>Myxococcia</taxon>
        <taxon>Myxococcales</taxon>
        <taxon>Cystobacterineae</taxon>
        <taxon>Archangiaceae</taxon>
        <taxon>Archangium</taxon>
    </lineage>
</organism>
<dbReference type="Proteomes" id="UP000035579">
    <property type="component" value="Chromosome"/>
</dbReference>
<evidence type="ECO:0000313" key="2">
    <source>
        <dbReference type="Proteomes" id="UP000035579"/>
    </source>
</evidence>
<sequence>MPLHLIQEPQAPLTRGGDNCTGAARVRGALESDGGQVVLPLLYGIGEGYSAGPRQGLESDAGFPGGGRCPLSVDCTYSRAGGKRVLHLRTLSGASHPRHPETS</sequence>
<name>A0AAC8Q7Q8_9BACT</name>
<protein>
    <submittedName>
        <fullName evidence="1">Uncharacterized protein</fullName>
    </submittedName>
</protein>
<dbReference type="EMBL" id="CP011509">
    <property type="protein sequence ID" value="AKJ02444.1"/>
    <property type="molecule type" value="Genomic_DNA"/>
</dbReference>
<proteinExistence type="predicted"/>
<accession>A0AAC8Q7Q8</accession>
<reference evidence="1 2" key="1">
    <citation type="submission" date="2015-05" db="EMBL/GenBank/DDBJ databases">
        <title>Genome assembly of Archangium gephyra DSM 2261.</title>
        <authorList>
            <person name="Sharma G."/>
            <person name="Subramanian S."/>
        </authorList>
    </citation>
    <scope>NUCLEOTIDE SEQUENCE [LARGE SCALE GENOMIC DNA]</scope>
    <source>
        <strain evidence="1 2">DSM 2261</strain>
    </source>
</reference>
<gene>
    <name evidence="1" type="ORF">AA314_04070</name>
</gene>
<dbReference type="AlphaFoldDB" id="A0AAC8Q7Q8"/>